<proteinExistence type="inferred from homology"/>
<dbReference type="AlphaFoldDB" id="C5CIF8"/>
<feature type="transmembrane region" description="Helical" evidence="7">
    <location>
        <begin position="157"/>
        <end position="182"/>
    </location>
</feature>
<dbReference type="CDD" id="cd06261">
    <property type="entry name" value="TM_PBP2"/>
    <property type="match status" value="1"/>
</dbReference>
<evidence type="ECO:0000256" key="3">
    <source>
        <dbReference type="ARBA" id="ARBA00022475"/>
    </source>
</evidence>
<evidence type="ECO:0000313" key="9">
    <source>
        <dbReference type="EMBL" id="ACR78892.1"/>
    </source>
</evidence>
<dbReference type="EMBL" id="CP001634">
    <property type="protein sequence ID" value="ACR78892.1"/>
    <property type="molecule type" value="Genomic_DNA"/>
</dbReference>
<feature type="transmembrane region" description="Helical" evidence="7">
    <location>
        <begin position="203"/>
        <end position="227"/>
    </location>
</feature>
<organism evidence="9 10">
    <name type="scientific">Kosmotoga olearia (strain ATCC BAA-1733 / DSM 21960 / TBF 19.5.1)</name>
    <dbReference type="NCBI Taxonomy" id="521045"/>
    <lineage>
        <taxon>Bacteria</taxon>
        <taxon>Thermotogati</taxon>
        <taxon>Thermotogota</taxon>
        <taxon>Thermotogae</taxon>
        <taxon>Kosmotogales</taxon>
        <taxon>Kosmotogaceae</taxon>
        <taxon>Kosmotoga</taxon>
    </lineage>
</organism>
<feature type="domain" description="ABC transmembrane type-1" evidence="8">
    <location>
        <begin position="71"/>
        <end position="283"/>
    </location>
</feature>
<dbReference type="PANTHER" id="PTHR30193:SF37">
    <property type="entry name" value="INNER MEMBRANE ABC TRANSPORTER PERMEASE PROTEIN YCJO"/>
    <property type="match status" value="1"/>
</dbReference>
<feature type="transmembrane region" description="Helical" evidence="7">
    <location>
        <begin position="12"/>
        <end position="37"/>
    </location>
</feature>
<dbReference type="Gene3D" id="1.10.3720.10">
    <property type="entry name" value="MetI-like"/>
    <property type="match status" value="1"/>
</dbReference>
<reference evidence="9 10" key="2">
    <citation type="journal article" date="2011" name="J. Bacteriol.">
        <title>Genome Sequence of Kosmotoga olearia Strain TBF 19.5.1, a Thermophilic Bacterium with a Wide Growth Temperature Range, Isolated from the Troll B Oil Platform in the North Sea.</title>
        <authorList>
            <person name="Swithers K.S."/>
            <person name="Dipippo J.L."/>
            <person name="Bruce D.C."/>
            <person name="Detter C."/>
            <person name="Tapia R."/>
            <person name="Han S."/>
            <person name="Goodwin L.A."/>
            <person name="Han J."/>
            <person name="Woyke T."/>
            <person name="Pitluck S."/>
            <person name="Pennacchio L."/>
            <person name="Nolan M."/>
            <person name="Mikhailova N."/>
            <person name="Land M.L."/>
            <person name="Nesbo C.L."/>
            <person name="Gogarten J.P."/>
            <person name="Noll K.M."/>
        </authorList>
    </citation>
    <scope>NUCLEOTIDE SEQUENCE [LARGE SCALE GENOMIC DNA]</scope>
    <source>
        <strain evidence="10">ATCC BAA-1733 / DSM 21960 / TBF 19.5.1</strain>
    </source>
</reference>
<evidence type="ECO:0000256" key="1">
    <source>
        <dbReference type="ARBA" id="ARBA00004651"/>
    </source>
</evidence>
<evidence type="ECO:0000256" key="5">
    <source>
        <dbReference type="ARBA" id="ARBA00022989"/>
    </source>
</evidence>
<accession>C5CIF8</accession>
<evidence type="ECO:0000256" key="7">
    <source>
        <dbReference type="RuleBase" id="RU363032"/>
    </source>
</evidence>
<keyword evidence="4 7" id="KW-0812">Transmembrane</keyword>
<reference evidence="9 10" key="1">
    <citation type="submission" date="2009-06" db="EMBL/GenBank/DDBJ databases">
        <title>Complete sequence of Thermotogales bacterium TBF 19.5.1.</title>
        <authorList>
            <consortium name="US DOE Joint Genome Institute"/>
            <person name="Lucas S."/>
            <person name="Copeland A."/>
            <person name="Lapidus A."/>
            <person name="Glavina del Rio T."/>
            <person name="Tice H."/>
            <person name="Bruce D."/>
            <person name="Goodwin L."/>
            <person name="Pitluck S."/>
            <person name="Chertkov O."/>
            <person name="Brettin T."/>
            <person name="Detter J.C."/>
            <person name="Han C."/>
            <person name="Schmutz J."/>
            <person name="Larimer F."/>
            <person name="Land M."/>
            <person name="Hauser L."/>
            <person name="Kyrpides N."/>
            <person name="Ovchinnikova G."/>
            <person name="Noll K."/>
        </authorList>
    </citation>
    <scope>NUCLEOTIDE SEQUENCE [LARGE SCALE GENOMIC DNA]</scope>
    <source>
        <strain evidence="10">ATCC BAA-1733 / DSM 21960 / TBF 19.5.1</strain>
    </source>
</reference>
<dbReference type="KEGG" id="kol:Kole_0166"/>
<evidence type="ECO:0000259" key="8">
    <source>
        <dbReference type="PROSITE" id="PS50928"/>
    </source>
</evidence>
<sequence>MISKYMKNEKLTGWIFATPSLIVLGAVIAVPLIYSFIVSFSDYTFVSPFFNFVGFQNYLAAFQDSYFWNSLKVTLKFVVLVVSMEFAIGFVIALMLNREIRLKKLYYTILTLPMVMSPVAVGLIWKMLLHPDLGVINYFITSLGLKPVNWLANSTNAFWTLIMVDIWQQVSFMILLLLAGLVSLPKEPYEAATIDGANETQKFLYITLPLMKPVIAAAITIRIILAFRTYDLVYVLTKGGPGVKTEVLSYFIYRKTFMGLNLSEASATSYILLLVVMVIVILAFRFILKSQNIGEQQ</sequence>
<dbReference type="GO" id="GO:0055085">
    <property type="term" value="P:transmembrane transport"/>
    <property type="evidence" value="ECO:0007669"/>
    <property type="project" value="InterPro"/>
</dbReference>
<dbReference type="eggNOG" id="COG1175">
    <property type="taxonomic scope" value="Bacteria"/>
</dbReference>
<keyword evidence="3" id="KW-1003">Cell membrane</keyword>
<keyword evidence="6 7" id="KW-0472">Membrane</keyword>
<keyword evidence="10" id="KW-1185">Reference proteome</keyword>
<dbReference type="GO" id="GO:0005886">
    <property type="term" value="C:plasma membrane"/>
    <property type="evidence" value="ECO:0007669"/>
    <property type="project" value="UniProtKB-SubCell"/>
</dbReference>
<keyword evidence="5 7" id="KW-1133">Transmembrane helix</keyword>
<dbReference type="SUPFAM" id="SSF161098">
    <property type="entry name" value="MetI-like"/>
    <property type="match status" value="1"/>
</dbReference>
<dbReference type="InterPro" id="IPR051393">
    <property type="entry name" value="ABC_transporter_permease"/>
</dbReference>
<dbReference type="PANTHER" id="PTHR30193">
    <property type="entry name" value="ABC TRANSPORTER PERMEASE PROTEIN"/>
    <property type="match status" value="1"/>
</dbReference>
<dbReference type="OrthoDB" id="9807129at2"/>
<keyword evidence="2 7" id="KW-0813">Transport</keyword>
<evidence type="ECO:0000256" key="6">
    <source>
        <dbReference type="ARBA" id="ARBA00023136"/>
    </source>
</evidence>
<name>C5CIF8_KOSOT</name>
<feature type="transmembrane region" description="Helical" evidence="7">
    <location>
        <begin position="105"/>
        <end position="125"/>
    </location>
</feature>
<dbReference type="InterPro" id="IPR035906">
    <property type="entry name" value="MetI-like_sf"/>
</dbReference>
<feature type="transmembrane region" description="Helical" evidence="7">
    <location>
        <begin position="77"/>
        <end position="96"/>
    </location>
</feature>
<dbReference type="PROSITE" id="PS50928">
    <property type="entry name" value="ABC_TM1"/>
    <property type="match status" value="1"/>
</dbReference>
<dbReference type="Proteomes" id="UP000002382">
    <property type="component" value="Chromosome"/>
</dbReference>
<evidence type="ECO:0000313" key="10">
    <source>
        <dbReference type="Proteomes" id="UP000002382"/>
    </source>
</evidence>
<evidence type="ECO:0000256" key="4">
    <source>
        <dbReference type="ARBA" id="ARBA00022692"/>
    </source>
</evidence>
<dbReference type="RefSeq" id="WP_012744680.1">
    <property type="nucleotide sequence ID" value="NC_012785.1"/>
</dbReference>
<dbReference type="Pfam" id="PF00528">
    <property type="entry name" value="BPD_transp_1"/>
    <property type="match status" value="1"/>
</dbReference>
<dbReference type="InterPro" id="IPR000515">
    <property type="entry name" value="MetI-like"/>
</dbReference>
<comment type="similarity">
    <text evidence="7">Belongs to the binding-protein-dependent transport system permease family.</text>
</comment>
<dbReference type="HOGENOM" id="CLU_016047_0_3_0"/>
<protein>
    <submittedName>
        <fullName evidence="9">Binding-protein-dependent transport systems inner membrane component</fullName>
    </submittedName>
</protein>
<comment type="subcellular location">
    <subcellularLocation>
        <location evidence="1 7">Cell membrane</location>
        <topology evidence="1 7">Multi-pass membrane protein</topology>
    </subcellularLocation>
</comment>
<feature type="transmembrane region" description="Helical" evidence="7">
    <location>
        <begin position="267"/>
        <end position="288"/>
    </location>
</feature>
<dbReference type="STRING" id="521045.Kole_0166"/>
<gene>
    <name evidence="9" type="ordered locus">Kole_0166</name>
</gene>
<evidence type="ECO:0000256" key="2">
    <source>
        <dbReference type="ARBA" id="ARBA00022448"/>
    </source>
</evidence>